<evidence type="ECO:0000313" key="1">
    <source>
        <dbReference type="EMBL" id="TGN21449.1"/>
    </source>
</evidence>
<dbReference type="EMBL" id="SRPE01000020">
    <property type="protein sequence ID" value="TGN21449.1"/>
    <property type="molecule type" value="Genomic_DNA"/>
</dbReference>
<dbReference type="Proteomes" id="UP000297998">
    <property type="component" value="Unassembled WGS sequence"/>
</dbReference>
<name>A0A4Z1B8Y1_9FLAO</name>
<proteinExistence type="predicted"/>
<gene>
    <name evidence="1" type="ORF">E4J94_17375</name>
</gene>
<comment type="caution">
    <text evidence="1">The sequence shown here is derived from an EMBL/GenBank/DDBJ whole genome shotgun (WGS) entry which is preliminary data.</text>
</comment>
<keyword evidence="2" id="KW-1185">Reference proteome</keyword>
<dbReference type="AlphaFoldDB" id="A0A4Z1B8Y1"/>
<protein>
    <submittedName>
        <fullName evidence="1">Uncharacterized protein</fullName>
    </submittedName>
</protein>
<sequence length="99" mass="11531">MTTGRINDELDNLIYYINEYQKSQNNLSKAINKTQIDDANYTLELNLLAIEAVFNLNHELKEIVLLNEINKKECIQGSFLSTNFINDVRNYIQNVKNYA</sequence>
<dbReference type="OrthoDB" id="9908302at2"/>
<dbReference type="RefSeq" id="WP_135837049.1">
    <property type="nucleotide sequence ID" value="NZ_SRPE01000020.1"/>
</dbReference>
<organism evidence="1 2">
    <name type="scientific">Empedobacter tilapiae</name>
    <dbReference type="NCBI Taxonomy" id="2491114"/>
    <lineage>
        <taxon>Bacteria</taxon>
        <taxon>Pseudomonadati</taxon>
        <taxon>Bacteroidota</taxon>
        <taxon>Flavobacteriia</taxon>
        <taxon>Flavobacteriales</taxon>
        <taxon>Weeksellaceae</taxon>
        <taxon>Empedobacter</taxon>
    </lineage>
</organism>
<reference evidence="1 2" key="1">
    <citation type="submission" date="2019-03" db="EMBL/GenBank/DDBJ databases">
        <title>Empedobacter tilapiae sp. nov., isolated from an intestine of Nile tilapia Oreochromis niloticus.</title>
        <authorList>
            <person name="Kim Y.-O."/>
            <person name="Yoon J.-H."/>
        </authorList>
    </citation>
    <scope>NUCLEOTIDE SEQUENCE [LARGE SCALE GENOMIC DNA]</scope>
    <source>
        <strain evidence="1 2">MRS2</strain>
    </source>
</reference>
<accession>A0A4Z1B8Y1</accession>
<evidence type="ECO:0000313" key="2">
    <source>
        <dbReference type="Proteomes" id="UP000297998"/>
    </source>
</evidence>